<sequence length="58" mass="6429">MQAINNLILAIKDITVEQVVDAMNNLNFVAKEMATSINQTKQGIEKLNETAKNLQTLV</sequence>
<organism evidence="1 2">
    <name type="scientific">Planktothrix tepida PCC 9214</name>
    <dbReference type="NCBI Taxonomy" id="671072"/>
    <lineage>
        <taxon>Bacteria</taxon>
        <taxon>Bacillati</taxon>
        <taxon>Cyanobacteriota</taxon>
        <taxon>Cyanophyceae</taxon>
        <taxon>Oscillatoriophycideae</taxon>
        <taxon>Oscillatoriales</taxon>
        <taxon>Microcoleaceae</taxon>
        <taxon>Planktothrix</taxon>
    </lineage>
</organism>
<dbReference type="Proteomes" id="UP000184315">
    <property type="component" value="Unassembled WGS sequence"/>
</dbReference>
<dbReference type="RefSeq" id="WP_186440376.1">
    <property type="nucleotide sequence ID" value="NZ_LN889802.1"/>
</dbReference>
<accession>A0A1J1LNG4</accession>
<reference evidence="2" key="1">
    <citation type="submission" date="2015-10" db="EMBL/GenBank/DDBJ databases">
        <authorList>
            <person name="Regsiter A."/>
            <person name="william w."/>
        </authorList>
    </citation>
    <scope>NUCLEOTIDE SEQUENCE [LARGE SCALE GENOMIC DNA]</scope>
</reference>
<dbReference type="EMBL" id="CZDF01000156">
    <property type="protein sequence ID" value="CUR33121.1"/>
    <property type="molecule type" value="Genomic_DNA"/>
</dbReference>
<name>A0A1J1LNG4_9CYAN</name>
<evidence type="ECO:0000313" key="1">
    <source>
        <dbReference type="EMBL" id="CUR33121.1"/>
    </source>
</evidence>
<proteinExistence type="predicted"/>
<dbReference type="AlphaFoldDB" id="A0A1J1LNG4"/>
<keyword evidence="2" id="KW-1185">Reference proteome</keyword>
<gene>
    <name evidence="1" type="ORF">PL9214500368</name>
</gene>
<protein>
    <submittedName>
        <fullName evidence="1">Uncharacterized protein</fullName>
    </submittedName>
</protein>
<dbReference type="STRING" id="671072.PL9214500368"/>
<evidence type="ECO:0000313" key="2">
    <source>
        <dbReference type="Proteomes" id="UP000184315"/>
    </source>
</evidence>